<evidence type="ECO:0000313" key="3">
    <source>
        <dbReference type="EMBL" id="ETS76267.1"/>
    </source>
</evidence>
<dbReference type="OMA" id="YDIFGIW"/>
<evidence type="ECO:0000313" key="4">
    <source>
        <dbReference type="Proteomes" id="UP000030651"/>
    </source>
</evidence>
<feature type="region of interest" description="Disordered" evidence="1">
    <location>
        <begin position="1"/>
        <end position="22"/>
    </location>
</feature>
<dbReference type="Proteomes" id="UP000030651">
    <property type="component" value="Unassembled WGS sequence"/>
</dbReference>
<accession>W3WT14</accession>
<dbReference type="Pfam" id="PF01738">
    <property type="entry name" value="DLH"/>
    <property type="match status" value="1"/>
</dbReference>
<proteinExistence type="predicted"/>
<sequence length="260" mass="27882">MASTATEDACAKLPPASSDYKSKGSWDTIAGLNTYITGSPDARRAIIFIYDIFGPAPQTLQGADRLASTVGAVVLVPDFFEGVRAQPAWMPTDTEEKKAAFAQFRAERADIARAVDRLVAVRAAAGERWSAVDDEGGWAVFGLCWGGKVGVLVSGKGNEGNGRRFAASGTAHPSRLDAQDAEALNVPYICLASPGEPADLVAQYAEILSKPGKTGVVETYSSMFHGWMGARAKLDDEQNRAEYERGYRQVAEFFSKHLSP</sequence>
<reference evidence="4" key="1">
    <citation type="journal article" date="2015" name="BMC Genomics">
        <title>Genomic and transcriptomic analysis of the endophytic fungus Pestalotiopsis fici reveals its lifestyle and high potential for synthesis of natural products.</title>
        <authorList>
            <person name="Wang X."/>
            <person name="Zhang X."/>
            <person name="Liu L."/>
            <person name="Xiang M."/>
            <person name="Wang W."/>
            <person name="Sun X."/>
            <person name="Che Y."/>
            <person name="Guo L."/>
            <person name="Liu G."/>
            <person name="Guo L."/>
            <person name="Wang C."/>
            <person name="Yin W.B."/>
            <person name="Stadler M."/>
            <person name="Zhang X."/>
            <person name="Liu X."/>
        </authorList>
    </citation>
    <scope>NUCLEOTIDE SEQUENCE [LARGE SCALE GENOMIC DNA]</scope>
    <source>
        <strain evidence="4">W106-1 / CGMCC3.15140</strain>
    </source>
</reference>
<dbReference type="KEGG" id="pfy:PFICI_11654"/>
<dbReference type="eggNOG" id="KOG3043">
    <property type="taxonomic scope" value="Eukaryota"/>
</dbReference>
<organism evidence="3 4">
    <name type="scientific">Pestalotiopsis fici (strain W106-1 / CGMCC3.15140)</name>
    <dbReference type="NCBI Taxonomy" id="1229662"/>
    <lineage>
        <taxon>Eukaryota</taxon>
        <taxon>Fungi</taxon>
        <taxon>Dikarya</taxon>
        <taxon>Ascomycota</taxon>
        <taxon>Pezizomycotina</taxon>
        <taxon>Sordariomycetes</taxon>
        <taxon>Xylariomycetidae</taxon>
        <taxon>Amphisphaeriales</taxon>
        <taxon>Sporocadaceae</taxon>
        <taxon>Pestalotiopsis</taxon>
    </lineage>
</organism>
<dbReference type="HOGENOM" id="CLU_054590_0_1_1"/>
<protein>
    <recommendedName>
        <fullName evidence="2">Dienelactone hydrolase domain-containing protein</fullName>
    </recommendedName>
</protein>
<name>W3WT14_PESFW</name>
<dbReference type="GO" id="GO:0016787">
    <property type="term" value="F:hydrolase activity"/>
    <property type="evidence" value="ECO:0007669"/>
    <property type="project" value="InterPro"/>
</dbReference>
<feature type="domain" description="Dienelactone hydrolase" evidence="2">
    <location>
        <begin position="33"/>
        <end position="257"/>
    </location>
</feature>
<dbReference type="InParanoid" id="W3WT14"/>
<dbReference type="PANTHER" id="PTHR47668">
    <property type="entry name" value="DIENELACTONE HYDROLASE FAMILY PROTEIN (AFU_ORTHOLOGUE AFUA_6G01940)"/>
    <property type="match status" value="1"/>
</dbReference>
<dbReference type="OrthoDB" id="2147163at2759"/>
<keyword evidence="4" id="KW-1185">Reference proteome</keyword>
<dbReference type="Gene3D" id="3.40.50.1820">
    <property type="entry name" value="alpha/beta hydrolase"/>
    <property type="match status" value="1"/>
</dbReference>
<dbReference type="AlphaFoldDB" id="W3WT14"/>
<evidence type="ECO:0000259" key="2">
    <source>
        <dbReference type="Pfam" id="PF01738"/>
    </source>
</evidence>
<dbReference type="GeneID" id="19276667"/>
<dbReference type="RefSeq" id="XP_007838426.1">
    <property type="nucleotide sequence ID" value="XM_007840235.1"/>
</dbReference>
<dbReference type="InterPro" id="IPR029058">
    <property type="entry name" value="AB_hydrolase_fold"/>
</dbReference>
<evidence type="ECO:0000256" key="1">
    <source>
        <dbReference type="SAM" id="MobiDB-lite"/>
    </source>
</evidence>
<dbReference type="SUPFAM" id="SSF53474">
    <property type="entry name" value="alpha/beta-Hydrolases"/>
    <property type="match status" value="1"/>
</dbReference>
<dbReference type="PANTHER" id="PTHR47668:SF1">
    <property type="entry name" value="DIENELACTONE HYDROLASE DOMAIN-CONTAINING PROTEIN-RELATED"/>
    <property type="match status" value="1"/>
</dbReference>
<gene>
    <name evidence="3" type="ORF">PFICI_11654</name>
</gene>
<dbReference type="EMBL" id="KI912117">
    <property type="protein sequence ID" value="ETS76267.1"/>
    <property type="molecule type" value="Genomic_DNA"/>
</dbReference>
<dbReference type="InterPro" id="IPR002925">
    <property type="entry name" value="Dienelactn_hydro"/>
</dbReference>